<sequence length="204" mass="23216">MSEKEQNYECPECGADLIRLKNKKTGKGFYWMCSEFREGCETFMDDKKGKPVPRKNPTYAKINCPKCNSKLRQLEGANGKFWGCTNYPECKNTLPDYEDEPVIFATTDEKCPKCNSEIKQKLSYSSGLFWSCSNYPDCKESFPDDSGKPLFLASTDIKCPKCDKPLRQIKGPKGLFWGCTGYKEGCEVTFEDLEGQPDMEEVES</sequence>
<evidence type="ECO:0000313" key="2">
    <source>
        <dbReference type="EMBL" id="AHB60788.1"/>
    </source>
</evidence>
<accession>V5TAX9</accession>
<gene>
    <name evidence="2" type="ORF">N894_0020</name>
</gene>
<feature type="domain" description="DNA topoisomerase type IA zn finger" evidence="1">
    <location>
        <begin position="62"/>
        <end position="95"/>
    </location>
</feature>
<feature type="domain" description="DNA topoisomerase type IA zn finger" evidence="1">
    <location>
        <begin position="157"/>
        <end position="182"/>
    </location>
</feature>
<keyword evidence="2" id="KW-0413">Isomerase</keyword>
<dbReference type="GO" id="GO:0006265">
    <property type="term" value="P:DNA topological change"/>
    <property type="evidence" value="ECO:0007669"/>
    <property type="project" value="InterPro"/>
</dbReference>
<dbReference type="RefSeq" id="WP_023893570.1">
    <property type="nucleotide sequence ID" value="NC_023026.1"/>
</dbReference>
<dbReference type="AlphaFoldDB" id="V5TAX9"/>
<protein>
    <submittedName>
        <fullName evidence="2">DNA topoisomerase III, TraE-type</fullName>
    </submittedName>
</protein>
<dbReference type="Gene3D" id="3.30.65.10">
    <property type="entry name" value="Bacterial Topoisomerase I, domain 1"/>
    <property type="match status" value="3"/>
</dbReference>
<dbReference type="EMBL" id="KF640086">
    <property type="protein sequence ID" value="AHB60788.1"/>
    <property type="molecule type" value="Genomic_DNA"/>
</dbReference>
<dbReference type="SUPFAM" id="SSF57783">
    <property type="entry name" value="Zinc beta-ribbon"/>
    <property type="match status" value="3"/>
</dbReference>
<organism evidence="2">
    <name type="scientific">Francisella tularensis subsp. novicida PA10-7858</name>
    <dbReference type="NCBI Taxonomy" id="1386968"/>
    <lineage>
        <taxon>Bacteria</taxon>
        <taxon>Pseudomonadati</taxon>
        <taxon>Pseudomonadota</taxon>
        <taxon>Gammaproteobacteria</taxon>
        <taxon>Thiotrichales</taxon>
        <taxon>Francisellaceae</taxon>
        <taxon>Francisella</taxon>
    </lineage>
</organism>
<name>V5TAX9_FRANO</name>
<feature type="domain" description="DNA topoisomerase type IA zn finger" evidence="1">
    <location>
        <begin position="108"/>
        <end position="141"/>
    </location>
</feature>
<dbReference type="GO" id="GO:0003916">
    <property type="term" value="F:DNA topoisomerase activity"/>
    <property type="evidence" value="ECO:0007669"/>
    <property type="project" value="InterPro"/>
</dbReference>
<keyword evidence="2" id="KW-0614">Plasmid</keyword>
<feature type="domain" description="DNA topoisomerase type IA zn finger" evidence="1">
    <location>
        <begin position="9"/>
        <end position="36"/>
    </location>
</feature>
<dbReference type="GO" id="GO:0003677">
    <property type="term" value="F:DNA binding"/>
    <property type="evidence" value="ECO:0007669"/>
    <property type="project" value="InterPro"/>
</dbReference>
<reference evidence="2" key="1">
    <citation type="journal article" date="2014" name="Genome">
        <title>Comparative analyses of a putative Francisella conjugative element.</title>
        <authorList>
            <person name="Siddaramappa S."/>
            <person name="Challacombe J.F."/>
            <person name="Petersen J.M."/>
            <person name="Pillai S."/>
            <person name="Kuske C.R."/>
        </authorList>
    </citation>
    <scope>NUCLEOTIDE SEQUENCE</scope>
    <source>
        <strain evidence="2">PA10-7858</strain>
        <plasmid evidence="2">pFNPA10</plasmid>
    </source>
</reference>
<dbReference type="InterPro" id="IPR013498">
    <property type="entry name" value="Topo_IA_Znf"/>
</dbReference>
<geneLocation type="plasmid" evidence="2">
    <name>pFNPA10</name>
</geneLocation>
<dbReference type="GO" id="GO:0005694">
    <property type="term" value="C:chromosome"/>
    <property type="evidence" value="ECO:0007669"/>
    <property type="project" value="InterPro"/>
</dbReference>
<dbReference type="Pfam" id="PF01396">
    <property type="entry name" value="Zn_ribbon_Top1"/>
    <property type="match status" value="4"/>
</dbReference>
<proteinExistence type="predicted"/>
<evidence type="ECO:0000259" key="1">
    <source>
        <dbReference type="Pfam" id="PF01396"/>
    </source>
</evidence>